<dbReference type="Pfam" id="PF03140">
    <property type="entry name" value="DUF247"/>
    <property type="match status" value="1"/>
</dbReference>
<accession>A0AA88EAI1</accession>
<keyword evidence="1" id="KW-0812">Transmembrane</keyword>
<feature type="transmembrane region" description="Helical" evidence="1">
    <location>
        <begin position="412"/>
        <end position="437"/>
    </location>
</feature>
<name>A0AA88EAI1_FICCA</name>
<gene>
    <name evidence="2" type="ORF">TIFTF001_035420</name>
</gene>
<dbReference type="PANTHER" id="PTHR31170">
    <property type="entry name" value="BNAC04G53230D PROTEIN"/>
    <property type="match status" value="1"/>
</dbReference>
<keyword evidence="3" id="KW-1185">Reference proteome</keyword>
<keyword evidence="1" id="KW-1133">Transmembrane helix</keyword>
<evidence type="ECO:0000313" key="3">
    <source>
        <dbReference type="Proteomes" id="UP001187192"/>
    </source>
</evidence>
<sequence>MEGTNHVSPDQEQPPEDLVATLRGKLQNMSPLPSECCIYRVPARLRHENKKAYTPNVVSIGPLHRGGDGLQAMEEHKMLYLQSFLDRTNVSLENYVEFMKGREQKVRNHYAETLERIESNRFVEMILLDAAFVIELLLRNHSKDGGQENDRIFNRPWKVVDIRNDMMLLENQLPFFIFEDIFALAKLKVSLDNINERFCLSSEKISLIKLTFEFFRFKAYLTGLADILRRVQSSKVKHFIDFFRKCHVPRELPPRGEIQTLAIPSVTELHETGVKFEVGSAKSLFDIQFCRGTLVIPQLRIRKSTESFFLNLLAFEQCHLLDCYINDYVFIIDRLVDTTRAVQLLARRKVIESKLSDNKEVVTSINNLVRGSILRRKHFYFNDLCDSLNDYYSNPWNTWMATLVHIHFSSPLTIFAVLVAAAIFILTLLQTICSCGVQFK</sequence>
<dbReference type="AlphaFoldDB" id="A0AA88EAI1"/>
<comment type="caution">
    <text evidence="2">The sequence shown here is derived from an EMBL/GenBank/DDBJ whole genome shotgun (WGS) entry which is preliminary data.</text>
</comment>
<dbReference type="InterPro" id="IPR004158">
    <property type="entry name" value="DUF247_pln"/>
</dbReference>
<dbReference type="Proteomes" id="UP001187192">
    <property type="component" value="Unassembled WGS sequence"/>
</dbReference>
<evidence type="ECO:0000313" key="2">
    <source>
        <dbReference type="EMBL" id="GMN66359.1"/>
    </source>
</evidence>
<dbReference type="PANTHER" id="PTHR31170:SF25">
    <property type="entry name" value="BNAA09G04570D PROTEIN"/>
    <property type="match status" value="1"/>
</dbReference>
<protein>
    <submittedName>
        <fullName evidence="2">Uncharacterized protein</fullName>
    </submittedName>
</protein>
<reference evidence="2" key="1">
    <citation type="submission" date="2023-07" db="EMBL/GenBank/DDBJ databases">
        <title>draft genome sequence of fig (Ficus carica).</title>
        <authorList>
            <person name="Takahashi T."/>
            <person name="Nishimura K."/>
        </authorList>
    </citation>
    <scope>NUCLEOTIDE SEQUENCE</scope>
</reference>
<organism evidence="2 3">
    <name type="scientific">Ficus carica</name>
    <name type="common">Common fig</name>
    <dbReference type="NCBI Taxonomy" id="3494"/>
    <lineage>
        <taxon>Eukaryota</taxon>
        <taxon>Viridiplantae</taxon>
        <taxon>Streptophyta</taxon>
        <taxon>Embryophyta</taxon>
        <taxon>Tracheophyta</taxon>
        <taxon>Spermatophyta</taxon>
        <taxon>Magnoliopsida</taxon>
        <taxon>eudicotyledons</taxon>
        <taxon>Gunneridae</taxon>
        <taxon>Pentapetalae</taxon>
        <taxon>rosids</taxon>
        <taxon>fabids</taxon>
        <taxon>Rosales</taxon>
        <taxon>Moraceae</taxon>
        <taxon>Ficeae</taxon>
        <taxon>Ficus</taxon>
    </lineage>
</organism>
<evidence type="ECO:0000256" key="1">
    <source>
        <dbReference type="SAM" id="Phobius"/>
    </source>
</evidence>
<dbReference type="EMBL" id="BTGU01000316">
    <property type="protein sequence ID" value="GMN66359.1"/>
    <property type="molecule type" value="Genomic_DNA"/>
</dbReference>
<proteinExistence type="predicted"/>
<keyword evidence="1" id="KW-0472">Membrane</keyword>